<dbReference type="eggNOG" id="ENOG502SVKN">
    <property type="taxonomic scope" value="Eukaryota"/>
</dbReference>
<dbReference type="Pfam" id="PF24293">
    <property type="entry name" value="TPR_Edg1"/>
    <property type="match status" value="1"/>
</dbReference>
<feature type="domain" description="Edg1 TPR repeats region" evidence="1">
    <location>
        <begin position="195"/>
        <end position="595"/>
    </location>
</feature>
<keyword evidence="2" id="KW-1185">Reference proteome</keyword>
<dbReference type="InterPro" id="IPR056581">
    <property type="entry name" value="TPR_Edg1"/>
</dbReference>
<evidence type="ECO:0000259" key="1">
    <source>
        <dbReference type="Pfam" id="PF24293"/>
    </source>
</evidence>
<proteinExistence type="predicted"/>
<name>A0A1I7UYT9_9PELO</name>
<sequence>MNNPEESAVTDLCHFVNLVLNGMIDVHHSAFELIQYSFQVRSLKDVVRRGSENPELIPQIEDQIHHLVIYLNEEIIALCGKASPIGLDDSHFVVLHKRLQLMYEMWKAMKTNKKYEAAELMSHVDASREAMKIIYGDCKNYHRWKELSTDLQEFFLDEKKEELSVIEEVEPAWFAREDGVVSSIAHEKAQSEDEGKKKQFVAKTEKVLSNYRAKNPDYKTMRELVENQGNFRLEGIYCDNLIEEFISVWDTAIDLETEHSDKKYSFGALLRKVFMMMTDKRKNDFAIKLFDKYKQDSNDVLPCLENFVENFQAGLTKAINDLPLDSNVLSNKMELFEEKKDPIMWYLFISPAYTVQQLLTICVDNKGYIPIIGRIFRSIPTLFERSISVTSLRSEKMKKEKLLITLLHKVFRIGRTTWTTGSQWENAAMITMSCAKERKRKEGQLARPEDKALLDPFSLLNFALTELLEENRKPQKSVEVFVKILQRLLANNNNMRIYTNYRFANSFTDDGENVLPTPIIIQLMFDLLIEYDGQSIEICDSAREILKSIGGRLKNDEVIFDGDTCVYLTEGNFNSAPWWIKYSIYTWFSMSLGNPKKQIPSGVFKTIPEQFLDEFEQIKSEEMSTVPDCYLRSLFELGLFDKLS</sequence>
<accession>A0A1I7UYT9</accession>
<dbReference type="AlphaFoldDB" id="A0A1I7UYT9"/>
<evidence type="ECO:0000313" key="3">
    <source>
        <dbReference type="WBParaSite" id="Csp11.Scaffold630.g20704.t1"/>
    </source>
</evidence>
<dbReference type="Proteomes" id="UP000095282">
    <property type="component" value="Unplaced"/>
</dbReference>
<organism evidence="2 3">
    <name type="scientific">Caenorhabditis tropicalis</name>
    <dbReference type="NCBI Taxonomy" id="1561998"/>
    <lineage>
        <taxon>Eukaryota</taxon>
        <taxon>Metazoa</taxon>
        <taxon>Ecdysozoa</taxon>
        <taxon>Nematoda</taxon>
        <taxon>Chromadorea</taxon>
        <taxon>Rhabditida</taxon>
        <taxon>Rhabditina</taxon>
        <taxon>Rhabditomorpha</taxon>
        <taxon>Rhabditoidea</taxon>
        <taxon>Rhabditidae</taxon>
        <taxon>Peloderinae</taxon>
        <taxon>Caenorhabditis</taxon>
    </lineage>
</organism>
<evidence type="ECO:0000313" key="2">
    <source>
        <dbReference type="Proteomes" id="UP000095282"/>
    </source>
</evidence>
<reference evidence="3" key="1">
    <citation type="submission" date="2016-11" db="UniProtKB">
        <authorList>
            <consortium name="WormBaseParasite"/>
        </authorList>
    </citation>
    <scope>IDENTIFICATION</scope>
</reference>
<protein>
    <submittedName>
        <fullName evidence="3">ANK_REP_REGION domain-containing protein</fullName>
    </submittedName>
</protein>
<dbReference type="WBParaSite" id="Csp11.Scaffold630.g20704.t1">
    <property type="protein sequence ID" value="Csp11.Scaffold630.g20704.t1"/>
    <property type="gene ID" value="Csp11.Scaffold630.g20704"/>
</dbReference>